<evidence type="ECO:0000313" key="2">
    <source>
        <dbReference type="Proteomes" id="UP000515908"/>
    </source>
</evidence>
<gene>
    <name evidence="1" type="ORF">ADEAN_000478200</name>
</gene>
<sequence>MGRDPGVRGRGRWVTSIILRIRGWRSPGVGITIRIVIIIIVRWSPSRPSRNTVPVRSPYCSSWCWCNHRYKGRRLVLPRSDAAVLRLAYSPDYCSSAPRSDYSQWSYS</sequence>
<reference evidence="1 2" key="1">
    <citation type="submission" date="2020-08" db="EMBL/GenBank/DDBJ databases">
        <authorList>
            <person name="Newling K."/>
            <person name="Davey J."/>
            <person name="Forrester S."/>
        </authorList>
    </citation>
    <scope>NUCLEOTIDE SEQUENCE [LARGE SCALE GENOMIC DNA]</scope>
    <source>
        <strain evidence="2">Crithidia deanei Carvalho (ATCC PRA-265)</strain>
    </source>
</reference>
<dbReference type="Proteomes" id="UP000515908">
    <property type="component" value="Chromosome 08"/>
</dbReference>
<proteinExistence type="predicted"/>
<protein>
    <submittedName>
        <fullName evidence="1">Uncharacterized protein</fullName>
    </submittedName>
</protein>
<dbReference type="VEuPathDB" id="TriTrypDB:ADEAN_000478200"/>
<dbReference type="AlphaFoldDB" id="A0A7G2CEL0"/>
<name>A0A7G2CEL0_9TRYP</name>
<organism evidence="1 2">
    <name type="scientific">Angomonas deanei</name>
    <dbReference type="NCBI Taxonomy" id="59799"/>
    <lineage>
        <taxon>Eukaryota</taxon>
        <taxon>Discoba</taxon>
        <taxon>Euglenozoa</taxon>
        <taxon>Kinetoplastea</taxon>
        <taxon>Metakinetoplastina</taxon>
        <taxon>Trypanosomatida</taxon>
        <taxon>Trypanosomatidae</taxon>
        <taxon>Strigomonadinae</taxon>
        <taxon>Angomonas</taxon>
    </lineage>
</organism>
<keyword evidence="2" id="KW-1185">Reference proteome</keyword>
<dbReference type="EMBL" id="LR877152">
    <property type="protein sequence ID" value="CAD2217304.1"/>
    <property type="molecule type" value="Genomic_DNA"/>
</dbReference>
<accession>A0A7G2CEL0</accession>
<evidence type="ECO:0000313" key="1">
    <source>
        <dbReference type="EMBL" id="CAD2217304.1"/>
    </source>
</evidence>